<sequence length="218" mass="23339">MLLTKYTHACVRLEQAGQALVIDPGVFSESSVALNGVDAILVTHEHADHIDQEAVLSSLRENTRVVLYAPSGLAATLREAAPEAAEQIQDAAPGDEFSTAGFQIRCFGGQHALIHTSIPVIANVGYVVNDSVYHPGDSFSVPHGLQVKTLLVPVHAPWSKVEEVVDFVVSVRAPHAFQIHDSLLTETGLGFTESHIGRIGALHGTEFRHLASGESVEI</sequence>
<gene>
    <name evidence="2" type="ORF">ACFOW9_01790</name>
</gene>
<dbReference type="PANTHER" id="PTHR43546">
    <property type="entry name" value="UPF0173 METAL-DEPENDENT HYDROLASE MJ1163-RELATED"/>
    <property type="match status" value="1"/>
</dbReference>
<dbReference type="PANTHER" id="PTHR43546:SF3">
    <property type="entry name" value="UPF0173 METAL-DEPENDENT HYDROLASE MJ1163"/>
    <property type="match status" value="1"/>
</dbReference>
<dbReference type="InterPro" id="IPR001279">
    <property type="entry name" value="Metallo-B-lactamas"/>
</dbReference>
<dbReference type="SMART" id="SM00849">
    <property type="entry name" value="Lactamase_B"/>
    <property type="match status" value="1"/>
</dbReference>
<dbReference type="InterPro" id="IPR036866">
    <property type="entry name" value="RibonucZ/Hydroxyglut_hydro"/>
</dbReference>
<protein>
    <submittedName>
        <fullName evidence="2">MBL fold metallo-hydrolase</fullName>
    </submittedName>
</protein>
<dbReference type="Gene3D" id="3.60.15.10">
    <property type="entry name" value="Ribonuclease Z/Hydroxyacylglutathione hydrolase-like"/>
    <property type="match status" value="1"/>
</dbReference>
<name>A0ABV8QZ84_9MICC</name>
<dbReference type="RefSeq" id="WP_230067887.1">
    <property type="nucleotide sequence ID" value="NZ_BAABLL010000001.1"/>
</dbReference>
<dbReference type="SUPFAM" id="SSF56281">
    <property type="entry name" value="Metallo-hydrolase/oxidoreductase"/>
    <property type="match status" value="1"/>
</dbReference>
<evidence type="ECO:0000313" key="3">
    <source>
        <dbReference type="Proteomes" id="UP001595773"/>
    </source>
</evidence>
<dbReference type="InterPro" id="IPR050114">
    <property type="entry name" value="UPF0173_UPF0282_UlaG_hydrolase"/>
</dbReference>
<accession>A0ABV8QZ84</accession>
<proteinExistence type="predicted"/>
<organism evidence="2 3">
    <name type="scientific">Arthrobacter cryoconiti</name>
    <dbReference type="NCBI Taxonomy" id="748907"/>
    <lineage>
        <taxon>Bacteria</taxon>
        <taxon>Bacillati</taxon>
        <taxon>Actinomycetota</taxon>
        <taxon>Actinomycetes</taxon>
        <taxon>Micrococcales</taxon>
        <taxon>Micrococcaceae</taxon>
        <taxon>Arthrobacter</taxon>
    </lineage>
</organism>
<comment type="caution">
    <text evidence="2">The sequence shown here is derived from an EMBL/GenBank/DDBJ whole genome shotgun (WGS) entry which is preliminary data.</text>
</comment>
<evidence type="ECO:0000259" key="1">
    <source>
        <dbReference type="SMART" id="SM00849"/>
    </source>
</evidence>
<reference evidence="3" key="1">
    <citation type="journal article" date="2019" name="Int. J. Syst. Evol. Microbiol.">
        <title>The Global Catalogue of Microorganisms (GCM) 10K type strain sequencing project: providing services to taxonomists for standard genome sequencing and annotation.</title>
        <authorList>
            <consortium name="The Broad Institute Genomics Platform"/>
            <consortium name="The Broad Institute Genome Sequencing Center for Infectious Disease"/>
            <person name="Wu L."/>
            <person name="Ma J."/>
        </authorList>
    </citation>
    <scope>NUCLEOTIDE SEQUENCE [LARGE SCALE GENOMIC DNA]</scope>
    <source>
        <strain evidence="3">CGMCC 1.10698</strain>
    </source>
</reference>
<feature type="domain" description="Metallo-beta-lactamase" evidence="1">
    <location>
        <begin position="7"/>
        <end position="175"/>
    </location>
</feature>
<dbReference type="EMBL" id="JBHSCQ010000004">
    <property type="protein sequence ID" value="MFC4264329.1"/>
    <property type="molecule type" value="Genomic_DNA"/>
</dbReference>
<keyword evidence="3" id="KW-1185">Reference proteome</keyword>
<evidence type="ECO:0000313" key="2">
    <source>
        <dbReference type="EMBL" id="MFC4264329.1"/>
    </source>
</evidence>
<dbReference type="Proteomes" id="UP001595773">
    <property type="component" value="Unassembled WGS sequence"/>
</dbReference>
<dbReference type="Pfam" id="PF13483">
    <property type="entry name" value="Lactamase_B_3"/>
    <property type="match status" value="1"/>
</dbReference>